<evidence type="ECO:0000256" key="3">
    <source>
        <dbReference type="ARBA" id="ARBA00022553"/>
    </source>
</evidence>
<dbReference type="Pfam" id="PF02878">
    <property type="entry name" value="PGM_PMM_I"/>
    <property type="match status" value="1"/>
</dbReference>
<evidence type="ECO:0000259" key="9">
    <source>
        <dbReference type="Pfam" id="PF02879"/>
    </source>
</evidence>
<feature type="domain" description="Alpha-D-phosphohexomutase alpha/beta/alpha" evidence="8">
    <location>
        <begin position="2"/>
        <end position="126"/>
    </location>
</feature>
<protein>
    <submittedName>
        <fullName evidence="11">Unannotated protein</fullName>
    </submittedName>
</protein>
<dbReference type="InterPro" id="IPR005841">
    <property type="entry name" value="Alpha-D-phosphohexomutase_SF"/>
</dbReference>
<feature type="domain" description="Alpha-D-phosphohexomutase C-terminal" evidence="7">
    <location>
        <begin position="376"/>
        <end position="429"/>
    </location>
</feature>
<dbReference type="FunFam" id="3.40.120.10:FF:000003">
    <property type="entry name" value="Phosphoglucosamine mutase"/>
    <property type="match status" value="1"/>
</dbReference>
<dbReference type="InterPro" id="IPR005843">
    <property type="entry name" value="A-D-PHexomutase_C"/>
</dbReference>
<sequence>MLKFGTDGVRGEFGTELTTSYVAALARAAAKVLQCKLVVIGRDTRESGPALEAAIYQSLSSLGIEVHLMGVAPTPAIAFAAVSSEAVSFAITASHNPYTDNGVKIFGRGGRKLTDEQESRIETELELELSGDVNRALDHQQSEAGSKSFAVSHPEYLERYCSALVADMPKSALAKLHIALDCANGAMSEVASAVFTGLGAKVSVIHNSPNGKNINHHCGATEPSELKAFVKKIKADLGVAFDGDGDRLIAVDDSGSIVDGDHLIAISAQDMKRNGTLRNNKVAVTVMTNIGFHQAMKQSEIEVVTTPVGDRSVLIAIQENDLSLGGEQSGHIIYHDVATTGDGLLAAIRLSALIANSSQVFSQLASNAMTSFPQVLKNIRVAKLAENVAQIFATEIAAAEKILGDNGRVLVRSSGTEPVVRVMVEAQENHIAVSVATTLVTAITARLG</sequence>
<dbReference type="GO" id="GO:0008966">
    <property type="term" value="F:phosphoglucosamine mutase activity"/>
    <property type="evidence" value="ECO:0007669"/>
    <property type="project" value="InterPro"/>
</dbReference>
<evidence type="ECO:0000256" key="6">
    <source>
        <dbReference type="ARBA" id="ARBA00023235"/>
    </source>
</evidence>
<dbReference type="Gene3D" id="3.30.310.50">
    <property type="entry name" value="Alpha-D-phosphohexomutase, C-terminal domain"/>
    <property type="match status" value="1"/>
</dbReference>
<dbReference type="Pfam" id="PF02879">
    <property type="entry name" value="PGM_PMM_II"/>
    <property type="match status" value="1"/>
</dbReference>
<evidence type="ECO:0000259" key="8">
    <source>
        <dbReference type="Pfam" id="PF02878"/>
    </source>
</evidence>
<dbReference type="InterPro" id="IPR005846">
    <property type="entry name" value="A-D-PHexomutase_a/b/a-III"/>
</dbReference>
<dbReference type="InterPro" id="IPR005845">
    <property type="entry name" value="A-D-PHexomutase_a/b/a-II"/>
</dbReference>
<feature type="domain" description="Alpha-D-phosphohexomutase alpha/beta/alpha" evidence="10">
    <location>
        <begin position="259"/>
        <end position="371"/>
    </location>
</feature>
<evidence type="ECO:0000259" key="7">
    <source>
        <dbReference type="Pfam" id="PF00408"/>
    </source>
</evidence>
<dbReference type="PRINTS" id="PR00509">
    <property type="entry name" value="PGMPMM"/>
</dbReference>
<name>A0A6J6BXQ6_9ZZZZ</name>
<organism evidence="11">
    <name type="scientific">freshwater metagenome</name>
    <dbReference type="NCBI Taxonomy" id="449393"/>
    <lineage>
        <taxon>unclassified sequences</taxon>
        <taxon>metagenomes</taxon>
        <taxon>ecological metagenomes</taxon>
    </lineage>
</organism>
<dbReference type="InterPro" id="IPR006352">
    <property type="entry name" value="GlmM_bact"/>
</dbReference>
<dbReference type="GO" id="GO:0005975">
    <property type="term" value="P:carbohydrate metabolic process"/>
    <property type="evidence" value="ECO:0007669"/>
    <property type="project" value="InterPro"/>
</dbReference>
<dbReference type="GO" id="GO:0004615">
    <property type="term" value="F:phosphomannomutase activity"/>
    <property type="evidence" value="ECO:0007669"/>
    <property type="project" value="TreeGrafter"/>
</dbReference>
<evidence type="ECO:0000256" key="1">
    <source>
        <dbReference type="ARBA" id="ARBA00001946"/>
    </source>
</evidence>
<keyword evidence="6" id="KW-0413">Isomerase</keyword>
<feature type="domain" description="Alpha-D-phosphohexomutase alpha/beta/alpha" evidence="9">
    <location>
        <begin position="159"/>
        <end position="255"/>
    </location>
</feature>
<dbReference type="InterPro" id="IPR036900">
    <property type="entry name" value="A-D-PHexomutase_C_sf"/>
</dbReference>
<dbReference type="EMBL" id="CAEZSE010000198">
    <property type="protein sequence ID" value="CAB4543053.1"/>
    <property type="molecule type" value="Genomic_DNA"/>
</dbReference>
<dbReference type="Gene3D" id="3.40.120.10">
    <property type="entry name" value="Alpha-D-Glucose-1,6-Bisphosphate, subunit A, domain 3"/>
    <property type="match status" value="3"/>
</dbReference>
<dbReference type="InterPro" id="IPR016055">
    <property type="entry name" value="A-D-PHexomutase_a/b/a-I/II/III"/>
</dbReference>
<dbReference type="PANTHER" id="PTHR42946">
    <property type="entry name" value="PHOSPHOHEXOSE MUTASE"/>
    <property type="match status" value="1"/>
</dbReference>
<evidence type="ECO:0000256" key="2">
    <source>
        <dbReference type="ARBA" id="ARBA00010231"/>
    </source>
</evidence>
<dbReference type="SUPFAM" id="SSF55957">
    <property type="entry name" value="Phosphoglucomutase, C-terminal domain"/>
    <property type="match status" value="1"/>
</dbReference>
<evidence type="ECO:0000256" key="5">
    <source>
        <dbReference type="ARBA" id="ARBA00022842"/>
    </source>
</evidence>
<dbReference type="SUPFAM" id="SSF53738">
    <property type="entry name" value="Phosphoglucomutase, first 3 domains"/>
    <property type="match status" value="3"/>
</dbReference>
<dbReference type="GO" id="GO:0009252">
    <property type="term" value="P:peptidoglycan biosynthetic process"/>
    <property type="evidence" value="ECO:0007669"/>
    <property type="project" value="TreeGrafter"/>
</dbReference>
<comment type="similarity">
    <text evidence="2">Belongs to the phosphohexose mutase family.</text>
</comment>
<proteinExistence type="inferred from homology"/>
<dbReference type="InterPro" id="IPR016066">
    <property type="entry name" value="A-D-PHexomutase_CS"/>
</dbReference>
<dbReference type="PANTHER" id="PTHR42946:SF1">
    <property type="entry name" value="PHOSPHOGLUCOMUTASE (ALPHA-D-GLUCOSE-1,6-BISPHOSPHATE-DEPENDENT)"/>
    <property type="match status" value="1"/>
</dbReference>
<accession>A0A6J6BXQ6</accession>
<dbReference type="GO" id="GO:0000287">
    <property type="term" value="F:magnesium ion binding"/>
    <property type="evidence" value="ECO:0007669"/>
    <property type="project" value="InterPro"/>
</dbReference>
<dbReference type="GO" id="GO:0005829">
    <property type="term" value="C:cytosol"/>
    <property type="evidence" value="ECO:0007669"/>
    <property type="project" value="TreeGrafter"/>
</dbReference>
<evidence type="ECO:0000313" key="11">
    <source>
        <dbReference type="EMBL" id="CAB4543053.1"/>
    </source>
</evidence>
<dbReference type="InterPro" id="IPR050060">
    <property type="entry name" value="Phosphoglucosamine_mutase"/>
</dbReference>
<evidence type="ECO:0000256" key="4">
    <source>
        <dbReference type="ARBA" id="ARBA00022723"/>
    </source>
</evidence>
<dbReference type="Pfam" id="PF00408">
    <property type="entry name" value="PGM_PMM_IV"/>
    <property type="match status" value="1"/>
</dbReference>
<dbReference type="Pfam" id="PF02880">
    <property type="entry name" value="PGM_PMM_III"/>
    <property type="match status" value="1"/>
</dbReference>
<keyword evidence="3" id="KW-0597">Phosphoprotein</keyword>
<gene>
    <name evidence="11" type="ORF">UFOPK1353_01041</name>
</gene>
<dbReference type="GO" id="GO:0006048">
    <property type="term" value="P:UDP-N-acetylglucosamine biosynthetic process"/>
    <property type="evidence" value="ECO:0007669"/>
    <property type="project" value="TreeGrafter"/>
</dbReference>
<dbReference type="PROSITE" id="PS00710">
    <property type="entry name" value="PGM_PMM"/>
    <property type="match status" value="1"/>
</dbReference>
<keyword evidence="4" id="KW-0479">Metal-binding</keyword>
<evidence type="ECO:0000259" key="10">
    <source>
        <dbReference type="Pfam" id="PF02880"/>
    </source>
</evidence>
<dbReference type="NCBIfam" id="TIGR01455">
    <property type="entry name" value="glmM"/>
    <property type="match status" value="1"/>
</dbReference>
<comment type="cofactor">
    <cofactor evidence="1">
        <name>Mg(2+)</name>
        <dbReference type="ChEBI" id="CHEBI:18420"/>
    </cofactor>
</comment>
<reference evidence="11" key="1">
    <citation type="submission" date="2020-05" db="EMBL/GenBank/DDBJ databases">
        <authorList>
            <person name="Chiriac C."/>
            <person name="Salcher M."/>
            <person name="Ghai R."/>
            <person name="Kavagutti S V."/>
        </authorList>
    </citation>
    <scope>NUCLEOTIDE SEQUENCE</scope>
</reference>
<dbReference type="InterPro" id="IPR005844">
    <property type="entry name" value="A-D-PHexomutase_a/b/a-I"/>
</dbReference>
<dbReference type="AlphaFoldDB" id="A0A6J6BXQ6"/>
<keyword evidence="5" id="KW-0460">Magnesium</keyword>